<evidence type="ECO:0000313" key="2">
    <source>
        <dbReference type="Proteomes" id="UP000280188"/>
    </source>
</evidence>
<dbReference type="InterPro" id="IPR044398">
    <property type="entry name" value="Globin-sensor_dom"/>
</dbReference>
<dbReference type="KEGG" id="afj:AFERRID_01810"/>
<dbReference type="Proteomes" id="UP000280188">
    <property type="component" value="Chromosome"/>
</dbReference>
<dbReference type="InterPro" id="IPR012292">
    <property type="entry name" value="Globin/Proto"/>
</dbReference>
<keyword evidence="2" id="KW-1185">Reference proteome</keyword>
<protein>
    <submittedName>
        <fullName evidence="1">Uncharacterized protein</fullName>
    </submittedName>
</protein>
<sequence length="122" mass="13830">MGECNSVTGDVQSLINISGFPPEDEKHLCQLSQHLAPRIPALTDRFYERLLADERTRIHEEIEAAAQTEGYTIGTCTRVLMHLLDICQYLIDSAYEAERMRRLTAATGMRPALLENLINLRN</sequence>
<proteinExistence type="predicted"/>
<dbReference type="RefSeq" id="WP_126604189.1">
    <property type="nucleotide sequence ID" value="NZ_AP018795.1"/>
</dbReference>
<dbReference type="Pfam" id="PF11563">
    <property type="entry name" value="Protoglobin"/>
    <property type="match status" value="1"/>
</dbReference>
<gene>
    <name evidence="1" type="ORF">AFERRID_01810</name>
</gene>
<organism evidence="1 2">
    <name type="scientific">Acidithiobacillus ferridurans</name>
    <dbReference type="NCBI Taxonomy" id="1232575"/>
    <lineage>
        <taxon>Bacteria</taxon>
        <taxon>Pseudomonadati</taxon>
        <taxon>Pseudomonadota</taxon>
        <taxon>Acidithiobacillia</taxon>
        <taxon>Acidithiobacillales</taxon>
        <taxon>Acidithiobacillaceae</taxon>
        <taxon>Acidithiobacillus</taxon>
    </lineage>
</organism>
<dbReference type="AlphaFoldDB" id="A0A2Z6IJM8"/>
<dbReference type="Gene3D" id="1.10.490.10">
    <property type="entry name" value="Globins"/>
    <property type="match status" value="1"/>
</dbReference>
<name>A0A2Z6IJM8_ACIFI</name>
<dbReference type="GO" id="GO:0019825">
    <property type="term" value="F:oxygen binding"/>
    <property type="evidence" value="ECO:0007669"/>
    <property type="project" value="InterPro"/>
</dbReference>
<accession>A0A2Z6IJM8</accession>
<dbReference type="GO" id="GO:0020037">
    <property type="term" value="F:heme binding"/>
    <property type="evidence" value="ECO:0007669"/>
    <property type="project" value="InterPro"/>
</dbReference>
<evidence type="ECO:0000313" key="1">
    <source>
        <dbReference type="EMBL" id="BBF63963.1"/>
    </source>
</evidence>
<dbReference type="EMBL" id="AP018795">
    <property type="protein sequence ID" value="BBF63963.1"/>
    <property type="molecule type" value="Genomic_DNA"/>
</dbReference>
<reference evidence="1 2" key="1">
    <citation type="journal article" date="2018" name="Microbiol. Resour. Announc.">
        <title>Complete Genome Sequence of Acidithiobacillus ferridurans JCM 18981.</title>
        <authorList>
            <person name="Miyauchi T."/>
            <person name="Kouzuma A."/>
            <person name="Abe T."/>
            <person name="Watanabe K."/>
        </authorList>
    </citation>
    <scope>NUCLEOTIDE SEQUENCE [LARGE SCALE GENOMIC DNA]</scope>
    <source>
        <strain evidence="2">ATCC 33020 / DSM 29468 / JCM 18981 / 11Fe</strain>
    </source>
</reference>